<protein>
    <submittedName>
        <fullName evidence="4">Efflux transporter outer membrane subunit</fullName>
    </submittedName>
</protein>
<dbReference type="Gene3D" id="2.20.200.10">
    <property type="entry name" value="Outer membrane efflux proteins (OEP)"/>
    <property type="match status" value="1"/>
</dbReference>
<reference evidence="4 5" key="1">
    <citation type="submission" date="2022-11" db="EMBL/GenBank/DDBJ databases">
        <title>Genome sequencing of Acetobacter type strain.</title>
        <authorList>
            <person name="Heo J."/>
            <person name="Lee D."/>
            <person name="Han B.-H."/>
            <person name="Hong S.-B."/>
            <person name="Kwon S.-W."/>
        </authorList>
    </citation>
    <scope>NUCLEOTIDE SEQUENCE [LARGE SCALE GENOMIC DNA]</scope>
    <source>
        <strain evidence="4 5">KACC 21253</strain>
    </source>
</reference>
<gene>
    <name evidence="4" type="ORF">OQ497_05735</name>
</gene>
<evidence type="ECO:0000313" key="4">
    <source>
        <dbReference type="EMBL" id="MCX2563464.1"/>
    </source>
</evidence>
<comment type="similarity">
    <text evidence="1 2">Belongs to the outer membrane factor (OMF) (TC 1.B.17) family.</text>
</comment>
<sequence length="512" mass="55380">MPTLLSSFTPLRLQALSLAMAGGMLSGCTMIPKYKRPAPPLATSWPAYQNTGNPRLQQAATDIGWKDFFVDPRLQALITIALRENRDLREAAANISEAQGLYDTQHAGLFPTISATGGPMYQAPSDAAGLTFAPGLDAGKSNNAAFGDGRVFKYYQGGIGFSSYEIDFFGRIRSLSRQAAENALAKQSSLQGMLISVVSQVAIAYITWLGDKETLDLANSTLASQQDTLRLTQAKYRNGEADLLTVRQAETQVSQSAALKADTQRKLAQDENLIALLIGAPLPADLPAPRPLGQQTLLADLPAGLPSDLLERRPDIVAAEHNLLAAQANIGAARAAFFPRITLTANDGISSLQFNKLFTSAATTWGLNPQIQIPLWTWGINSGNLKTSKARRNTQIATYEKTVQTAFREVADALAAREAYLDEQKQMNALVSASADAFSLAQKRFNAGTDSYLTTLVSQRSYLQARQSQITVNVANYQNLVTVYRTLGGGWKEHTTEPATNQHTREKGQAPA</sequence>
<evidence type="ECO:0000256" key="3">
    <source>
        <dbReference type="SAM" id="MobiDB-lite"/>
    </source>
</evidence>
<dbReference type="Pfam" id="PF02321">
    <property type="entry name" value="OEP"/>
    <property type="match status" value="2"/>
</dbReference>
<evidence type="ECO:0000256" key="1">
    <source>
        <dbReference type="ARBA" id="ARBA00007613"/>
    </source>
</evidence>
<dbReference type="InterPro" id="IPR010131">
    <property type="entry name" value="MdtP/NodT-like"/>
</dbReference>
<evidence type="ECO:0000256" key="2">
    <source>
        <dbReference type="RuleBase" id="RU362097"/>
    </source>
</evidence>
<dbReference type="EMBL" id="JAPIUZ010000002">
    <property type="protein sequence ID" value="MCX2563464.1"/>
    <property type="molecule type" value="Genomic_DNA"/>
</dbReference>
<dbReference type="InterPro" id="IPR003423">
    <property type="entry name" value="OMP_efflux"/>
</dbReference>
<name>A0ABT3QDX4_9PROT</name>
<dbReference type="NCBIfam" id="TIGR01845">
    <property type="entry name" value="outer_NodT"/>
    <property type="match status" value="1"/>
</dbReference>
<keyword evidence="5" id="KW-1185">Reference proteome</keyword>
<dbReference type="SUPFAM" id="SSF56954">
    <property type="entry name" value="Outer membrane efflux proteins (OEP)"/>
    <property type="match status" value="1"/>
</dbReference>
<keyword evidence="2" id="KW-0564">Palmitate</keyword>
<keyword evidence="2" id="KW-1134">Transmembrane beta strand</keyword>
<comment type="subcellular location">
    <subcellularLocation>
        <location evidence="2">Cell membrane</location>
        <topology evidence="2">Lipid-anchor</topology>
    </subcellularLocation>
</comment>
<comment type="caution">
    <text evidence="4">The sequence shown here is derived from an EMBL/GenBank/DDBJ whole genome shotgun (WGS) entry which is preliminary data.</text>
</comment>
<dbReference type="PANTHER" id="PTHR30203:SF32">
    <property type="entry name" value="CATION EFFLUX SYSTEM PROTEIN CUSC"/>
    <property type="match status" value="1"/>
</dbReference>
<dbReference type="Proteomes" id="UP001301152">
    <property type="component" value="Unassembled WGS sequence"/>
</dbReference>
<feature type="compositionally biased region" description="Basic and acidic residues" evidence="3">
    <location>
        <begin position="503"/>
        <end position="512"/>
    </location>
</feature>
<evidence type="ECO:0000313" key="5">
    <source>
        <dbReference type="Proteomes" id="UP001301152"/>
    </source>
</evidence>
<proteinExistence type="inferred from homology"/>
<dbReference type="PANTHER" id="PTHR30203">
    <property type="entry name" value="OUTER MEMBRANE CATION EFFLUX PROTEIN"/>
    <property type="match status" value="1"/>
</dbReference>
<keyword evidence="2" id="KW-0812">Transmembrane</keyword>
<keyword evidence="2" id="KW-0472">Membrane</keyword>
<feature type="region of interest" description="Disordered" evidence="3">
    <location>
        <begin position="491"/>
        <end position="512"/>
    </location>
</feature>
<accession>A0ABT3QDX4</accession>
<keyword evidence="2" id="KW-0449">Lipoprotein</keyword>
<organism evidence="4 5">
    <name type="scientific">Acetobacter thailandicus</name>
    <dbReference type="NCBI Taxonomy" id="1502842"/>
    <lineage>
        <taxon>Bacteria</taxon>
        <taxon>Pseudomonadati</taxon>
        <taxon>Pseudomonadota</taxon>
        <taxon>Alphaproteobacteria</taxon>
        <taxon>Acetobacterales</taxon>
        <taxon>Acetobacteraceae</taxon>
        <taxon>Acetobacter</taxon>
    </lineage>
</organism>
<dbReference type="Gene3D" id="1.20.1600.10">
    <property type="entry name" value="Outer membrane efflux proteins (OEP)"/>
    <property type="match status" value="1"/>
</dbReference>